<comment type="caution">
    <text evidence="9">The sequence shown here is derived from an EMBL/GenBank/DDBJ whole genome shotgun (WGS) entry which is preliminary data.</text>
</comment>
<evidence type="ECO:0000256" key="5">
    <source>
        <dbReference type="ARBA" id="ARBA00023180"/>
    </source>
</evidence>
<comment type="subcellular location">
    <subcellularLocation>
        <location evidence="1">Membrane</location>
    </subcellularLocation>
</comment>
<evidence type="ECO:0000256" key="6">
    <source>
        <dbReference type="PROSITE-ProRule" id="PRU00884"/>
    </source>
</evidence>
<dbReference type="GO" id="GO:0046875">
    <property type="term" value="F:ephrin receptor binding"/>
    <property type="evidence" value="ECO:0007669"/>
    <property type="project" value="TreeGrafter"/>
</dbReference>
<dbReference type="EMBL" id="MU826416">
    <property type="protein sequence ID" value="KAJ7376075.1"/>
    <property type="molecule type" value="Genomic_DNA"/>
</dbReference>
<dbReference type="SUPFAM" id="SSF82895">
    <property type="entry name" value="TSP-1 type 1 repeat"/>
    <property type="match status" value="1"/>
</dbReference>
<keyword evidence="2 7" id="KW-0732">Signal</keyword>
<organism evidence="9 10">
    <name type="scientific">Desmophyllum pertusum</name>
    <dbReference type="NCBI Taxonomy" id="174260"/>
    <lineage>
        <taxon>Eukaryota</taxon>
        <taxon>Metazoa</taxon>
        <taxon>Cnidaria</taxon>
        <taxon>Anthozoa</taxon>
        <taxon>Hexacorallia</taxon>
        <taxon>Scleractinia</taxon>
        <taxon>Caryophylliina</taxon>
        <taxon>Caryophylliidae</taxon>
        <taxon>Desmophyllum</taxon>
    </lineage>
</organism>
<dbReference type="InterPro" id="IPR036383">
    <property type="entry name" value="TSP1_rpt_sf"/>
</dbReference>
<dbReference type="Gene3D" id="2.60.40.420">
    <property type="entry name" value="Cupredoxins - blue copper proteins"/>
    <property type="match status" value="1"/>
</dbReference>
<reference evidence="9" key="1">
    <citation type="submission" date="2023-01" db="EMBL/GenBank/DDBJ databases">
        <title>Genome assembly of the deep-sea coral Lophelia pertusa.</title>
        <authorList>
            <person name="Herrera S."/>
            <person name="Cordes E."/>
        </authorList>
    </citation>
    <scope>NUCLEOTIDE SEQUENCE</scope>
    <source>
        <strain evidence="9">USNM1676648</strain>
        <tissue evidence="9">Polyp</tissue>
    </source>
</reference>
<dbReference type="InterPro" id="IPR001799">
    <property type="entry name" value="Ephrin_RBD"/>
</dbReference>
<dbReference type="InterPro" id="IPR008972">
    <property type="entry name" value="Cupredoxin"/>
</dbReference>
<keyword evidence="5" id="KW-0325">Glycoprotein</keyword>
<dbReference type="PANTHER" id="PTHR11304:SF29">
    <property type="entry name" value="EPHRIN"/>
    <property type="match status" value="1"/>
</dbReference>
<sequence>MAAASVQCFGITMVFFCLMVTGTVAEILPSILWNPENPLFKNLGGTARKVNAFDKLSIICPNLVEYPIKRSSSYSKDLLYENVFMVDKKGYDSCNASQGHSILICNDPVTYSYAIIVFQRITADINDPKFEQGKEYYFINTASGLHSSLTNKQGGHCNDGMKMKIYVCKGSSDPNCFEGNKVIHGGWSDWSECEDGLQTRQCNNPASANGGLACVGQDRRMCTTKAS</sequence>
<dbReference type="PANTHER" id="PTHR11304">
    <property type="entry name" value="EPHRIN"/>
    <property type="match status" value="1"/>
</dbReference>
<feature type="signal peptide" evidence="7">
    <location>
        <begin position="1"/>
        <end position="25"/>
    </location>
</feature>
<dbReference type="Proteomes" id="UP001163046">
    <property type="component" value="Unassembled WGS sequence"/>
</dbReference>
<accession>A0A9W9Z730</accession>
<evidence type="ECO:0000256" key="4">
    <source>
        <dbReference type="ARBA" id="ARBA00023157"/>
    </source>
</evidence>
<comment type="caution">
    <text evidence="6">Lacks conserved residue(s) required for the propagation of feature annotation.</text>
</comment>
<evidence type="ECO:0000313" key="9">
    <source>
        <dbReference type="EMBL" id="KAJ7376075.1"/>
    </source>
</evidence>
<dbReference type="GO" id="GO:0048013">
    <property type="term" value="P:ephrin receptor signaling pathway"/>
    <property type="evidence" value="ECO:0007669"/>
    <property type="project" value="TreeGrafter"/>
</dbReference>
<keyword evidence="3" id="KW-0472">Membrane</keyword>
<protein>
    <submittedName>
        <fullName evidence="9">Ephrin-B2a</fullName>
    </submittedName>
</protein>
<dbReference type="OrthoDB" id="5979659at2759"/>
<proteinExistence type="inferred from homology"/>
<dbReference type="AlphaFoldDB" id="A0A9W9Z730"/>
<feature type="domain" description="Ephrin RBD" evidence="8">
    <location>
        <begin position="26"/>
        <end position="169"/>
    </location>
</feature>
<keyword evidence="10" id="KW-1185">Reference proteome</keyword>
<dbReference type="GO" id="GO:0007411">
    <property type="term" value="P:axon guidance"/>
    <property type="evidence" value="ECO:0007669"/>
    <property type="project" value="TreeGrafter"/>
</dbReference>
<dbReference type="PROSITE" id="PS51551">
    <property type="entry name" value="EPHRIN_RBD_2"/>
    <property type="match status" value="1"/>
</dbReference>
<evidence type="ECO:0000256" key="2">
    <source>
        <dbReference type="ARBA" id="ARBA00022729"/>
    </source>
</evidence>
<keyword evidence="4" id="KW-1015">Disulfide bond</keyword>
<evidence type="ECO:0000256" key="7">
    <source>
        <dbReference type="SAM" id="SignalP"/>
    </source>
</evidence>
<dbReference type="GO" id="GO:0005886">
    <property type="term" value="C:plasma membrane"/>
    <property type="evidence" value="ECO:0007669"/>
    <property type="project" value="TreeGrafter"/>
</dbReference>
<evidence type="ECO:0000256" key="3">
    <source>
        <dbReference type="ARBA" id="ARBA00023136"/>
    </source>
</evidence>
<gene>
    <name evidence="9" type="primary">EFNB2_10</name>
    <name evidence="9" type="ORF">OS493_037080</name>
</gene>
<comment type="similarity">
    <text evidence="6">Belongs to the ephrin family.</text>
</comment>
<dbReference type="SUPFAM" id="SSF49503">
    <property type="entry name" value="Cupredoxins"/>
    <property type="match status" value="1"/>
</dbReference>
<evidence type="ECO:0000313" key="10">
    <source>
        <dbReference type="Proteomes" id="UP001163046"/>
    </source>
</evidence>
<feature type="chain" id="PRO_5040906451" evidence="7">
    <location>
        <begin position="26"/>
        <end position="227"/>
    </location>
</feature>
<name>A0A9W9Z730_9CNID</name>
<dbReference type="Pfam" id="PF00812">
    <property type="entry name" value="Ephrin"/>
    <property type="match status" value="1"/>
</dbReference>
<dbReference type="InterPro" id="IPR031328">
    <property type="entry name" value="Ephrin"/>
</dbReference>
<evidence type="ECO:0000256" key="1">
    <source>
        <dbReference type="ARBA" id="ARBA00004370"/>
    </source>
</evidence>
<evidence type="ECO:0000259" key="8">
    <source>
        <dbReference type="PROSITE" id="PS51551"/>
    </source>
</evidence>